<evidence type="ECO:0000313" key="3">
    <source>
        <dbReference type="Proteomes" id="UP000748108"/>
    </source>
</evidence>
<accession>A0A947GH46</accession>
<protein>
    <submittedName>
        <fullName evidence="2">Uncharacterized protein</fullName>
    </submittedName>
</protein>
<proteinExistence type="predicted"/>
<feature type="coiled-coil region" evidence="1">
    <location>
        <begin position="5"/>
        <end position="39"/>
    </location>
</feature>
<evidence type="ECO:0000313" key="2">
    <source>
        <dbReference type="EMBL" id="MBT9281993.1"/>
    </source>
</evidence>
<keyword evidence="1" id="KW-0175">Coiled coil</keyword>
<comment type="caution">
    <text evidence="2">The sequence shown here is derived from an EMBL/GenBank/DDBJ whole genome shotgun (WGS) entry which is preliminary data.</text>
</comment>
<sequence length="118" mass="13346">MQNVVELQKARAEQLAREIFRLEAALKQLKDELKAIVEEHGPITVDGRVWNFYPSVEWKFTPQGLREFAEALALDGVDPWSVLDVSSTALKKLGIGEDVLSGFAEKKVTLRFYAKAER</sequence>
<evidence type="ECO:0000256" key="1">
    <source>
        <dbReference type="SAM" id="Coils"/>
    </source>
</evidence>
<organism evidence="2 3">
    <name type="scientific">Hydrogenibacillus schlegelii</name>
    <name type="common">Bacillus schlegelii</name>
    <dbReference type="NCBI Taxonomy" id="1484"/>
    <lineage>
        <taxon>Bacteria</taxon>
        <taxon>Bacillati</taxon>
        <taxon>Bacillota</taxon>
        <taxon>Bacilli</taxon>
        <taxon>Bacillales</taxon>
        <taxon>Bacillales Family X. Incertae Sedis</taxon>
        <taxon>Hydrogenibacillus</taxon>
    </lineage>
</organism>
<dbReference type="AlphaFoldDB" id="A0A947GH46"/>
<dbReference type="EMBL" id="JAHHQF010000047">
    <property type="protein sequence ID" value="MBT9281993.1"/>
    <property type="molecule type" value="Genomic_DNA"/>
</dbReference>
<reference evidence="2" key="1">
    <citation type="journal article" date="2021" name="Microbiology">
        <title>Metagenomic Analysis of the Microbial Community in the Underground Coal Fire Area (Kemerovo Region, Russia) Revealed Predominance of Thermophilic Members of the Phyla Deinococcus-thermus, Aquificae, and Firmicutes.</title>
        <authorList>
            <person name="Kadnikov V."/>
            <person name="Mardanov A.V."/>
            <person name="Beletsky A.V."/>
            <person name="Karnachuk O.V."/>
            <person name="Ravin N.V."/>
        </authorList>
    </citation>
    <scope>NUCLEOTIDE SEQUENCE</scope>
    <source>
        <strain evidence="2">RBS10-49</strain>
    </source>
</reference>
<name>A0A947GH46_HYDSH</name>
<dbReference type="Proteomes" id="UP000748108">
    <property type="component" value="Unassembled WGS sequence"/>
</dbReference>
<gene>
    <name evidence="2" type="ORF">KM312_04965</name>
</gene>